<dbReference type="SMART" id="SM00271">
    <property type="entry name" value="DnaJ"/>
    <property type="match status" value="1"/>
</dbReference>
<evidence type="ECO:0000256" key="1">
    <source>
        <dbReference type="SAM" id="MobiDB-lite"/>
    </source>
</evidence>
<dbReference type="AlphaFoldDB" id="A0A554NFV7"/>
<evidence type="ECO:0000259" key="2">
    <source>
        <dbReference type="PROSITE" id="PS50076"/>
    </source>
</evidence>
<feature type="region of interest" description="Disordered" evidence="1">
    <location>
        <begin position="187"/>
        <end position="207"/>
    </location>
</feature>
<dbReference type="PRINTS" id="PR00625">
    <property type="entry name" value="JDOMAIN"/>
</dbReference>
<dbReference type="PANTHER" id="PTHR24074">
    <property type="entry name" value="CO-CHAPERONE PROTEIN DJLA"/>
    <property type="match status" value="1"/>
</dbReference>
<dbReference type="InterPro" id="IPR050817">
    <property type="entry name" value="DjlA_DnaK_co-chaperone"/>
</dbReference>
<dbReference type="SUPFAM" id="SSF46565">
    <property type="entry name" value="Chaperone J-domain"/>
    <property type="match status" value="1"/>
</dbReference>
<sequence>MGLAIGFAASCLAASLFYVGARWFPGNGGSGPETRRSGTDDDRRAGEIREYLDAIDEPFAEDHPIEGGSVEFYLPDRDVAITFDPRTFYRLERSATHSVLVEHELPGVHLGSRLPFETPAVDFGPDEDEDEDVAPDDTAFAVLGLPRTASEAEVRRAYRKKVKEAHPDHGGDEEEFKRVREAYATARAAAAGEATRGDPTPAGEATP</sequence>
<dbReference type="InterPro" id="IPR036869">
    <property type="entry name" value="J_dom_sf"/>
</dbReference>
<feature type="domain" description="J" evidence="2">
    <location>
        <begin position="138"/>
        <end position="191"/>
    </location>
</feature>
<dbReference type="InterPro" id="IPR001623">
    <property type="entry name" value="DnaJ_domain"/>
</dbReference>
<dbReference type="InParanoid" id="A0A554NFV7"/>
<dbReference type="CDD" id="cd06257">
    <property type="entry name" value="DnaJ"/>
    <property type="match status" value="1"/>
</dbReference>
<dbReference type="Gene3D" id="1.10.287.110">
    <property type="entry name" value="DnaJ domain"/>
    <property type="match status" value="1"/>
</dbReference>
<proteinExistence type="predicted"/>
<dbReference type="Proteomes" id="UP000319894">
    <property type="component" value="Unassembled WGS sequence"/>
</dbReference>
<reference evidence="3 4" key="1">
    <citation type="submission" date="2018-06" db="EMBL/GenBank/DDBJ databases">
        <title>Natronomonas sp. F16-60 a new haloarchaeon isolated from a solar saltern of Isla Cristina, Huelva, Spain.</title>
        <authorList>
            <person name="Duran-Viseras A."/>
            <person name="Sanchez-Porro C."/>
            <person name="Ventosa A."/>
        </authorList>
    </citation>
    <scope>NUCLEOTIDE SEQUENCE [LARGE SCALE GENOMIC DNA]</scope>
    <source>
        <strain evidence="3 4">F16-60</strain>
    </source>
</reference>
<dbReference type="Pfam" id="PF00226">
    <property type="entry name" value="DnaJ"/>
    <property type="match status" value="1"/>
</dbReference>
<evidence type="ECO:0000313" key="3">
    <source>
        <dbReference type="EMBL" id="TSD16277.1"/>
    </source>
</evidence>
<gene>
    <name evidence="3" type="ORF">DP107_00760</name>
</gene>
<evidence type="ECO:0000313" key="4">
    <source>
        <dbReference type="Proteomes" id="UP000319894"/>
    </source>
</evidence>
<comment type="caution">
    <text evidence="3">The sequence shown here is derived from an EMBL/GenBank/DDBJ whole genome shotgun (WGS) entry which is preliminary data.</text>
</comment>
<accession>A0A554NFV7</accession>
<protein>
    <recommendedName>
        <fullName evidence="2">J domain-containing protein</fullName>
    </recommendedName>
</protein>
<keyword evidence="4" id="KW-1185">Reference proteome</keyword>
<dbReference type="EMBL" id="QMDX01000001">
    <property type="protein sequence ID" value="TSD16277.1"/>
    <property type="molecule type" value="Genomic_DNA"/>
</dbReference>
<organism evidence="3 4">
    <name type="scientific">Haloglomus irregulare</name>
    <dbReference type="NCBI Taxonomy" id="2234134"/>
    <lineage>
        <taxon>Archaea</taxon>
        <taxon>Methanobacteriati</taxon>
        <taxon>Methanobacteriota</taxon>
        <taxon>Stenosarchaea group</taxon>
        <taxon>Halobacteria</taxon>
        <taxon>Halobacteriales</taxon>
        <taxon>Natronomonadaceae</taxon>
        <taxon>Haloglomus</taxon>
    </lineage>
</organism>
<dbReference type="PROSITE" id="PS50076">
    <property type="entry name" value="DNAJ_2"/>
    <property type="match status" value="1"/>
</dbReference>
<name>A0A554NFV7_9EURY</name>